<protein>
    <submittedName>
        <fullName evidence="1">Uncharacterized protein</fullName>
    </submittedName>
</protein>
<sequence>MMQYYSTRSVHSSNIISVLESPLGDNVTDNLVFCGIEKDFSNVFCLFIHTVFYLRLFEQLEIILKVVFSNSFEILFLGRGLSKYKYLFLESPDGEIFGFKRPCP</sequence>
<accession>A0A1B6K6R1</accession>
<dbReference type="AlphaFoldDB" id="A0A1B6K6R1"/>
<name>A0A1B6K6R1_9HEMI</name>
<gene>
    <name evidence="1" type="ORF">g.36973</name>
</gene>
<proteinExistence type="predicted"/>
<feature type="non-terminal residue" evidence="1">
    <location>
        <position position="104"/>
    </location>
</feature>
<reference evidence="1" key="1">
    <citation type="submission" date="2015-11" db="EMBL/GenBank/DDBJ databases">
        <title>De novo transcriptome assembly of four potential Pierce s Disease insect vectors from Arizona vineyards.</title>
        <authorList>
            <person name="Tassone E.E."/>
        </authorList>
    </citation>
    <scope>NUCLEOTIDE SEQUENCE</scope>
</reference>
<evidence type="ECO:0000313" key="1">
    <source>
        <dbReference type="EMBL" id="JAT07085.1"/>
    </source>
</evidence>
<organism evidence="1">
    <name type="scientific">Homalodisca liturata</name>
    <dbReference type="NCBI Taxonomy" id="320908"/>
    <lineage>
        <taxon>Eukaryota</taxon>
        <taxon>Metazoa</taxon>
        <taxon>Ecdysozoa</taxon>
        <taxon>Arthropoda</taxon>
        <taxon>Hexapoda</taxon>
        <taxon>Insecta</taxon>
        <taxon>Pterygota</taxon>
        <taxon>Neoptera</taxon>
        <taxon>Paraneoptera</taxon>
        <taxon>Hemiptera</taxon>
        <taxon>Auchenorrhyncha</taxon>
        <taxon>Membracoidea</taxon>
        <taxon>Cicadellidae</taxon>
        <taxon>Cicadellinae</taxon>
        <taxon>Proconiini</taxon>
        <taxon>Homalodisca</taxon>
    </lineage>
</organism>
<dbReference type="EMBL" id="GECU01000622">
    <property type="protein sequence ID" value="JAT07085.1"/>
    <property type="molecule type" value="Transcribed_RNA"/>
</dbReference>